<dbReference type="VEuPathDB" id="FungiDB:PNEJI1_003369"/>
<evidence type="ECO:0000313" key="2">
    <source>
        <dbReference type="Proteomes" id="UP000010422"/>
    </source>
</evidence>
<sequence length="71" mass="8480">MFDYPKITHYQRLNLKKNCKEHFYAFPHRIFDLVRGSLTFDFKHVSRPYGFNTSLFWIPASLPSILVIVNC</sequence>
<reference evidence="1 2" key="1">
    <citation type="journal article" date="2012" name="MBio">
        <title>De novo assembly of the Pneumocystis jirovecii genome from a single bronchoalveolar lavage fluid specimen from a patient.</title>
        <authorList>
            <person name="Cisse O.H."/>
            <person name="Pagni M."/>
            <person name="Hauser P.M."/>
        </authorList>
    </citation>
    <scope>NUCLEOTIDE SEQUENCE [LARGE SCALE GENOMIC DNA]</scope>
    <source>
        <strain evidence="1 2">SE8</strain>
    </source>
</reference>
<dbReference type="Proteomes" id="UP000010422">
    <property type="component" value="Unassembled WGS sequence"/>
</dbReference>
<proteinExistence type="predicted"/>
<dbReference type="EMBL" id="CAKM01000031">
    <property type="protein sequence ID" value="CCJ28235.1"/>
    <property type="molecule type" value="Genomic_DNA"/>
</dbReference>
<gene>
    <name evidence="1" type="ORF">PNEJI1_003369</name>
</gene>
<evidence type="ECO:0000313" key="1">
    <source>
        <dbReference type="EMBL" id="CCJ28235.1"/>
    </source>
</evidence>
<name>L0P9D0_PNEJI</name>
<organism evidence="2">
    <name type="scientific">Pneumocystis jirovecii</name>
    <name type="common">Human pneumocystis pneumonia agent</name>
    <dbReference type="NCBI Taxonomy" id="42068"/>
    <lineage>
        <taxon>Eukaryota</taxon>
        <taxon>Fungi</taxon>
        <taxon>Dikarya</taxon>
        <taxon>Ascomycota</taxon>
        <taxon>Taphrinomycotina</taxon>
        <taxon>Pneumocystomycetes</taxon>
        <taxon>Pneumocystaceae</taxon>
        <taxon>Pneumocystis</taxon>
    </lineage>
</organism>
<dbReference type="InParanoid" id="L0P9D0"/>
<dbReference type="AlphaFoldDB" id="L0P9D0"/>
<accession>L0P9D0</accession>
<comment type="caution">
    <text evidence="1">The sequence shown here is derived from an EMBL/GenBank/DDBJ whole genome shotgun (WGS) entry which is preliminary data.</text>
</comment>
<protein>
    <submittedName>
        <fullName evidence="1">Uncharacterized protein</fullName>
    </submittedName>
</protein>